<proteinExistence type="predicted"/>
<reference evidence="2 3" key="1">
    <citation type="submission" date="2016-10" db="EMBL/GenBank/DDBJ databases">
        <authorList>
            <person name="de Groot N.N."/>
        </authorList>
    </citation>
    <scope>NUCLEOTIDE SEQUENCE [LARGE SCALE GENOMIC DNA]</scope>
    <source>
        <strain evidence="2 3">S3b</strain>
    </source>
</reference>
<gene>
    <name evidence="2" type="ORF">SAMN04487759_13914</name>
</gene>
<dbReference type="AlphaFoldDB" id="A0A1H2VUI3"/>
<keyword evidence="1" id="KW-0472">Membrane</keyword>
<keyword evidence="1" id="KW-0812">Transmembrane</keyword>
<evidence type="ECO:0000313" key="2">
    <source>
        <dbReference type="EMBL" id="SDW71946.1"/>
    </source>
</evidence>
<name>A0A1H2VUI3_9FIRM</name>
<accession>A0A1H2VUI3</accession>
<sequence length="43" mass="4588">MNKSKTVVKQAGILALAGIVVRIIGVLYRSPLTRMIGDLGNGY</sequence>
<dbReference type="EMBL" id="FNNF01000039">
    <property type="protein sequence ID" value="SDW71946.1"/>
    <property type="molecule type" value="Genomic_DNA"/>
</dbReference>
<organism evidence="2 3">
    <name type="scientific">Kandleria vitulina</name>
    <dbReference type="NCBI Taxonomy" id="1630"/>
    <lineage>
        <taxon>Bacteria</taxon>
        <taxon>Bacillati</taxon>
        <taxon>Bacillota</taxon>
        <taxon>Erysipelotrichia</taxon>
        <taxon>Erysipelotrichales</taxon>
        <taxon>Coprobacillaceae</taxon>
        <taxon>Kandleria</taxon>
    </lineage>
</organism>
<protein>
    <submittedName>
        <fullName evidence="2">Stage V sporulation protein B</fullName>
    </submittedName>
</protein>
<dbReference type="Proteomes" id="UP000182429">
    <property type="component" value="Unassembled WGS sequence"/>
</dbReference>
<evidence type="ECO:0000313" key="3">
    <source>
        <dbReference type="Proteomes" id="UP000182429"/>
    </source>
</evidence>
<evidence type="ECO:0000256" key="1">
    <source>
        <dbReference type="SAM" id="Phobius"/>
    </source>
</evidence>
<feature type="non-terminal residue" evidence="2">
    <location>
        <position position="43"/>
    </location>
</feature>
<feature type="transmembrane region" description="Helical" evidence="1">
    <location>
        <begin position="12"/>
        <end position="30"/>
    </location>
</feature>
<keyword evidence="1" id="KW-1133">Transmembrane helix</keyword>